<dbReference type="Proteomes" id="UP000027238">
    <property type="component" value="Unassembled WGS sequence"/>
</dbReference>
<keyword evidence="11" id="KW-1185">Reference proteome</keyword>
<dbReference type="PANTHER" id="PTHR10642">
    <property type="entry name" value="RIBONUCLEASE H1"/>
    <property type="match status" value="1"/>
</dbReference>
<sequence>MSHAQQEHHPHTPHRVGQLAEPDSDNYVVRRFPTAHVEIYGDDPTNLEIPGGTAPFSLLHVRCHAAAAAADQKPSCHTDSLVVAVHGICPPQNSPDQPPTRSAVGVYLGPNNIVNRACRIPDAADRGHVMLDTDGSDSRDRPQHTQQRADLYAAIAGLMETMRLAKQGLPSPRGAGRAPAPFKLHHVVVKSDSAYLVEGIAGGRGGESPHMNKWLANGWKTAKGEKVKNEDLWDNLMLMILALGKLGVAVEFWQVPKKENKEADRLAKYALEQDVNWFDEKDIFGKSQHQRGKKTEAAAKDELVAME</sequence>
<feature type="region of interest" description="Disordered" evidence="8">
    <location>
        <begin position="288"/>
        <end position="307"/>
    </location>
</feature>
<dbReference type="GO" id="GO:0046872">
    <property type="term" value="F:metal ion binding"/>
    <property type="evidence" value="ECO:0007669"/>
    <property type="project" value="UniProtKB-KW"/>
</dbReference>
<keyword evidence="5" id="KW-0479">Metal-binding</keyword>
<evidence type="ECO:0000259" key="9">
    <source>
        <dbReference type="PROSITE" id="PS50879"/>
    </source>
</evidence>
<evidence type="ECO:0000256" key="6">
    <source>
        <dbReference type="ARBA" id="ARBA00022759"/>
    </source>
</evidence>
<evidence type="ECO:0000256" key="3">
    <source>
        <dbReference type="ARBA" id="ARBA00012180"/>
    </source>
</evidence>
<dbReference type="GO" id="GO:0003676">
    <property type="term" value="F:nucleic acid binding"/>
    <property type="evidence" value="ECO:0007669"/>
    <property type="project" value="InterPro"/>
</dbReference>
<dbReference type="HOGENOM" id="CLU_997577_0_0_1"/>
<dbReference type="OrthoDB" id="407198at2759"/>
<protein>
    <recommendedName>
        <fullName evidence="3">ribonuclease H</fullName>
        <ecNumber evidence="3">3.1.26.4</ecNumber>
    </recommendedName>
</protein>
<dbReference type="EC" id="3.1.26.4" evidence="3"/>
<evidence type="ECO:0000256" key="5">
    <source>
        <dbReference type="ARBA" id="ARBA00022723"/>
    </source>
</evidence>
<dbReference type="Pfam" id="PF00075">
    <property type="entry name" value="RNase_H"/>
    <property type="match status" value="1"/>
</dbReference>
<evidence type="ECO:0000256" key="7">
    <source>
        <dbReference type="ARBA" id="ARBA00022801"/>
    </source>
</evidence>
<dbReference type="OMA" id="AVEFWQV"/>
<evidence type="ECO:0000313" key="11">
    <source>
        <dbReference type="Proteomes" id="UP000027238"/>
    </source>
</evidence>
<evidence type="ECO:0000256" key="4">
    <source>
        <dbReference type="ARBA" id="ARBA00022722"/>
    </source>
</evidence>
<dbReference type="PROSITE" id="PS50879">
    <property type="entry name" value="RNASE_H_1"/>
    <property type="match status" value="1"/>
</dbReference>
<dbReference type="GO" id="GO:0004523">
    <property type="term" value="F:RNA-DNA hybrid ribonuclease activity"/>
    <property type="evidence" value="ECO:0007669"/>
    <property type="project" value="UniProtKB-EC"/>
</dbReference>
<proteinExistence type="inferred from homology"/>
<dbReference type="PANTHER" id="PTHR10642:SF26">
    <property type="entry name" value="RIBONUCLEASE H1"/>
    <property type="match status" value="1"/>
</dbReference>
<dbReference type="AlphaFoldDB" id="A0A066XD54"/>
<dbReference type="InterPro" id="IPR002156">
    <property type="entry name" value="RNaseH_domain"/>
</dbReference>
<dbReference type="CDD" id="cd13934">
    <property type="entry name" value="RNase_H_Dikarya_like"/>
    <property type="match status" value="1"/>
</dbReference>
<dbReference type="STRING" id="1173701.A0A066XD54"/>
<reference evidence="11" key="1">
    <citation type="journal article" date="2014" name="Genome Announc.">
        <title>Draft genome sequence of Colletotrichum sublineola, a destructive pathogen of cultivated sorghum.</title>
        <authorList>
            <person name="Baroncelli R."/>
            <person name="Sanz-Martin J.M."/>
            <person name="Rech G.E."/>
            <person name="Sukno S.A."/>
            <person name="Thon M.R."/>
        </authorList>
    </citation>
    <scope>NUCLEOTIDE SEQUENCE [LARGE SCALE GENOMIC DNA]</scope>
    <source>
        <strain evidence="11">TX430BB</strain>
    </source>
</reference>
<dbReference type="EMBL" id="JMSE01001205">
    <property type="protein sequence ID" value="KDN63661.1"/>
    <property type="molecule type" value="Genomic_DNA"/>
</dbReference>
<feature type="compositionally biased region" description="Basic and acidic residues" evidence="8">
    <location>
        <begin position="1"/>
        <end position="10"/>
    </location>
</feature>
<keyword evidence="6" id="KW-0255">Endonuclease</keyword>
<evidence type="ECO:0000256" key="1">
    <source>
        <dbReference type="ARBA" id="ARBA00000077"/>
    </source>
</evidence>
<accession>A0A066XD54</accession>
<dbReference type="GO" id="GO:0043137">
    <property type="term" value="P:DNA replication, removal of RNA primer"/>
    <property type="evidence" value="ECO:0007669"/>
    <property type="project" value="TreeGrafter"/>
</dbReference>
<comment type="catalytic activity">
    <reaction evidence="1">
        <text>Endonucleolytic cleavage to 5'-phosphomonoester.</text>
        <dbReference type="EC" id="3.1.26.4"/>
    </reaction>
</comment>
<dbReference type="InterPro" id="IPR036397">
    <property type="entry name" value="RNaseH_sf"/>
</dbReference>
<evidence type="ECO:0000256" key="8">
    <source>
        <dbReference type="SAM" id="MobiDB-lite"/>
    </source>
</evidence>
<gene>
    <name evidence="10" type="ORF">CSUB01_05433</name>
</gene>
<dbReference type="SUPFAM" id="SSF53098">
    <property type="entry name" value="Ribonuclease H-like"/>
    <property type="match status" value="1"/>
</dbReference>
<keyword evidence="4" id="KW-0540">Nuclease</keyword>
<evidence type="ECO:0000256" key="2">
    <source>
        <dbReference type="ARBA" id="ARBA00005300"/>
    </source>
</evidence>
<feature type="region of interest" description="Disordered" evidence="8">
    <location>
        <begin position="1"/>
        <end position="23"/>
    </location>
</feature>
<comment type="similarity">
    <text evidence="2">Belongs to the RNase H family.</text>
</comment>
<comment type="caution">
    <text evidence="10">The sequence shown here is derived from an EMBL/GenBank/DDBJ whole genome shotgun (WGS) entry which is preliminary data.</text>
</comment>
<dbReference type="InterPro" id="IPR012337">
    <property type="entry name" value="RNaseH-like_sf"/>
</dbReference>
<feature type="domain" description="RNase H type-1" evidence="9">
    <location>
        <begin position="125"/>
        <end position="272"/>
    </location>
</feature>
<feature type="compositionally biased region" description="Basic and acidic residues" evidence="8">
    <location>
        <begin position="293"/>
        <end position="307"/>
    </location>
</feature>
<evidence type="ECO:0000313" key="10">
    <source>
        <dbReference type="EMBL" id="KDN63661.1"/>
    </source>
</evidence>
<dbReference type="InterPro" id="IPR050092">
    <property type="entry name" value="RNase_H"/>
</dbReference>
<organism evidence="10 11">
    <name type="scientific">Colletotrichum sublineola</name>
    <name type="common">Sorghum anthracnose fungus</name>
    <dbReference type="NCBI Taxonomy" id="1173701"/>
    <lineage>
        <taxon>Eukaryota</taxon>
        <taxon>Fungi</taxon>
        <taxon>Dikarya</taxon>
        <taxon>Ascomycota</taxon>
        <taxon>Pezizomycotina</taxon>
        <taxon>Sordariomycetes</taxon>
        <taxon>Hypocreomycetidae</taxon>
        <taxon>Glomerellales</taxon>
        <taxon>Glomerellaceae</taxon>
        <taxon>Colletotrichum</taxon>
        <taxon>Colletotrichum graminicola species complex</taxon>
    </lineage>
</organism>
<dbReference type="eggNOG" id="ENOG502RUI3">
    <property type="taxonomic scope" value="Eukaryota"/>
</dbReference>
<name>A0A066XD54_COLSU</name>
<keyword evidence="7" id="KW-0378">Hydrolase</keyword>
<dbReference type="Gene3D" id="3.30.420.10">
    <property type="entry name" value="Ribonuclease H-like superfamily/Ribonuclease H"/>
    <property type="match status" value="1"/>
</dbReference>